<keyword evidence="3" id="KW-0411">Iron-sulfur</keyword>
<dbReference type="AlphaFoldDB" id="A0A1H3N8L9"/>
<keyword evidence="1" id="KW-0479">Metal-binding</keyword>
<sequence length="162" mass="18292">MIEFTGVPTRNLIENAFPSIERINKGPIAIIECFQHIPCNPCSTSCIRKAMNPMYDINDLPSLNEEECNGCSICVGKCPGLAIMVVDGSYSNKEVLFKIPFEFLPLPNKGDIVKGLDREGKYITDVKVADVRRPKFFDKTAIIDIVVNREFLYEFRNIRLGD</sequence>
<dbReference type="STRING" id="415015.SAMN05660462_01061"/>
<evidence type="ECO:0000259" key="4">
    <source>
        <dbReference type="PROSITE" id="PS51379"/>
    </source>
</evidence>
<dbReference type="PROSITE" id="PS51379">
    <property type="entry name" value="4FE4S_FER_2"/>
    <property type="match status" value="1"/>
</dbReference>
<name>A0A1H3N8L9_9FIRM</name>
<dbReference type="Pfam" id="PF00037">
    <property type="entry name" value="Fer4"/>
    <property type="match status" value="1"/>
</dbReference>
<gene>
    <name evidence="5" type="ORF">SAMN05660462_01061</name>
</gene>
<evidence type="ECO:0000256" key="3">
    <source>
        <dbReference type="ARBA" id="ARBA00023014"/>
    </source>
</evidence>
<dbReference type="PROSITE" id="PS00198">
    <property type="entry name" value="4FE4S_FER_1"/>
    <property type="match status" value="1"/>
</dbReference>
<dbReference type="InterPro" id="IPR017896">
    <property type="entry name" value="4Fe4S_Fe-S-bd"/>
</dbReference>
<dbReference type="Proteomes" id="UP000198625">
    <property type="component" value="Unassembled WGS sequence"/>
</dbReference>
<dbReference type="EMBL" id="FNQE01000009">
    <property type="protein sequence ID" value="SDY85291.1"/>
    <property type="molecule type" value="Genomic_DNA"/>
</dbReference>
<dbReference type="GO" id="GO:0046872">
    <property type="term" value="F:metal ion binding"/>
    <property type="evidence" value="ECO:0007669"/>
    <property type="project" value="UniProtKB-KW"/>
</dbReference>
<evidence type="ECO:0000256" key="1">
    <source>
        <dbReference type="ARBA" id="ARBA00022723"/>
    </source>
</evidence>
<organism evidence="5 6">
    <name type="scientific">Proteiniborus ethanoligenes</name>
    <dbReference type="NCBI Taxonomy" id="415015"/>
    <lineage>
        <taxon>Bacteria</taxon>
        <taxon>Bacillati</taxon>
        <taxon>Bacillota</taxon>
        <taxon>Clostridia</taxon>
        <taxon>Eubacteriales</taxon>
        <taxon>Proteiniborus</taxon>
    </lineage>
</organism>
<dbReference type="InterPro" id="IPR017900">
    <property type="entry name" value="4Fe4S_Fe_S_CS"/>
</dbReference>
<feature type="domain" description="4Fe-4S ferredoxin-type" evidence="4">
    <location>
        <begin position="59"/>
        <end position="88"/>
    </location>
</feature>
<dbReference type="Gene3D" id="3.30.70.20">
    <property type="match status" value="1"/>
</dbReference>
<proteinExistence type="predicted"/>
<dbReference type="GO" id="GO:0051536">
    <property type="term" value="F:iron-sulfur cluster binding"/>
    <property type="evidence" value="ECO:0007669"/>
    <property type="project" value="UniProtKB-KW"/>
</dbReference>
<evidence type="ECO:0000313" key="5">
    <source>
        <dbReference type="EMBL" id="SDY85291.1"/>
    </source>
</evidence>
<dbReference type="RefSeq" id="WP_091728211.1">
    <property type="nucleotide sequence ID" value="NZ_FNQE01000009.1"/>
</dbReference>
<keyword evidence="2" id="KW-0408">Iron</keyword>
<dbReference type="OrthoDB" id="9801699at2"/>
<protein>
    <submittedName>
        <fullName evidence="5">4Fe-4S binding domain-containing protein</fullName>
    </submittedName>
</protein>
<dbReference type="SUPFAM" id="SSF54862">
    <property type="entry name" value="4Fe-4S ferredoxins"/>
    <property type="match status" value="1"/>
</dbReference>
<keyword evidence="6" id="KW-1185">Reference proteome</keyword>
<reference evidence="5 6" key="1">
    <citation type="submission" date="2016-10" db="EMBL/GenBank/DDBJ databases">
        <authorList>
            <person name="de Groot N.N."/>
        </authorList>
    </citation>
    <scope>NUCLEOTIDE SEQUENCE [LARGE SCALE GENOMIC DNA]</scope>
    <source>
        <strain evidence="5 6">DSM 21650</strain>
    </source>
</reference>
<evidence type="ECO:0000313" key="6">
    <source>
        <dbReference type="Proteomes" id="UP000198625"/>
    </source>
</evidence>
<accession>A0A1H3N8L9</accession>
<evidence type="ECO:0000256" key="2">
    <source>
        <dbReference type="ARBA" id="ARBA00023004"/>
    </source>
</evidence>